<sequence>MDFKRGFMYIVIMIMIVNIIGCEAKESENTEIDTIKNQIIVAVSIVPQETFVKEVAGDLVDVVTMIPPGYSPANYQPTPMQMTKLSKAKVYFSIGVPTENINILPKIDDFNKDIKVVPLADIVGKVYPHRYFEDVEGNEHYHEYEKKHDHSGRDPHIWLSPKRVKVMIDAIKNELINIDPENAKVYTENAAAYLDKLDQVDNDIKEVLSELDGQSFIIYHPSFGYFADDYGLKMVTIEEEGKEATTRRLQDVIDFAKQEKIKFIFYQEEFDSQQAETIAKEIEGATIKVAPLAPNYIENLRYIASKFKEVI</sequence>
<evidence type="ECO:0000256" key="3">
    <source>
        <dbReference type="ARBA" id="ARBA00022729"/>
    </source>
</evidence>
<dbReference type="PANTHER" id="PTHR42953:SF3">
    <property type="entry name" value="HIGH-AFFINITY ZINC UPTAKE SYSTEM PROTEIN ZNUA"/>
    <property type="match status" value="1"/>
</dbReference>
<proteinExistence type="inferred from homology"/>
<dbReference type="InterPro" id="IPR006127">
    <property type="entry name" value="ZnuA-like"/>
</dbReference>
<organism evidence="4 5">
    <name type="scientific">Paramaledivibacter caminithermalis (strain DSM 15212 / CIP 107654 / DViRD3)</name>
    <name type="common">Clostridium caminithermale</name>
    <dbReference type="NCBI Taxonomy" id="1121301"/>
    <lineage>
        <taxon>Bacteria</taxon>
        <taxon>Bacillati</taxon>
        <taxon>Bacillota</taxon>
        <taxon>Clostridia</taxon>
        <taxon>Peptostreptococcales</taxon>
        <taxon>Caminicellaceae</taxon>
        <taxon>Paramaledivibacter</taxon>
    </lineage>
</organism>
<dbReference type="SUPFAM" id="SSF53807">
    <property type="entry name" value="Helical backbone' metal receptor"/>
    <property type="match status" value="1"/>
</dbReference>
<comment type="similarity">
    <text evidence="1">Belongs to the bacterial solute-binding protein 9 family.</text>
</comment>
<dbReference type="Gene3D" id="3.40.50.1980">
    <property type="entry name" value="Nitrogenase molybdenum iron protein domain"/>
    <property type="match status" value="2"/>
</dbReference>
<protein>
    <submittedName>
        <fullName evidence="4">Zinc transport system substrate-binding protein</fullName>
    </submittedName>
</protein>
<evidence type="ECO:0000256" key="2">
    <source>
        <dbReference type="ARBA" id="ARBA00022448"/>
    </source>
</evidence>
<evidence type="ECO:0000313" key="4">
    <source>
        <dbReference type="EMBL" id="SHK09074.1"/>
    </source>
</evidence>
<dbReference type="InterPro" id="IPR050492">
    <property type="entry name" value="Bact_metal-bind_prot9"/>
</dbReference>
<dbReference type="PANTHER" id="PTHR42953">
    <property type="entry name" value="HIGH-AFFINITY ZINC UPTAKE SYSTEM PROTEIN ZNUA-RELATED"/>
    <property type="match status" value="1"/>
</dbReference>
<accession>A0A1M6PM99</accession>
<dbReference type="STRING" id="1121301.SAMN02745912_02213"/>
<keyword evidence="3" id="KW-0732">Signal</keyword>
<dbReference type="AlphaFoldDB" id="A0A1M6PM99"/>
<dbReference type="GO" id="GO:0030001">
    <property type="term" value="P:metal ion transport"/>
    <property type="evidence" value="ECO:0007669"/>
    <property type="project" value="InterPro"/>
</dbReference>
<dbReference type="OrthoDB" id="9810636at2"/>
<reference evidence="4 5" key="1">
    <citation type="submission" date="2016-11" db="EMBL/GenBank/DDBJ databases">
        <authorList>
            <person name="Jaros S."/>
            <person name="Januszkiewicz K."/>
            <person name="Wedrychowicz H."/>
        </authorList>
    </citation>
    <scope>NUCLEOTIDE SEQUENCE [LARGE SCALE GENOMIC DNA]</scope>
    <source>
        <strain evidence="4 5">DSM 15212</strain>
    </source>
</reference>
<keyword evidence="2" id="KW-0813">Transport</keyword>
<keyword evidence="5" id="KW-1185">Reference proteome</keyword>
<evidence type="ECO:0000313" key="5">
    <source>
        <dbReference type="Proteomes" id="UP000184465"/>
    </source>
</evidence>
<dbReference type="Pfam" id="PF01297">
    <property type="entry name" value="ZnuA"/>
    <property type="match status" value="1"/>
</dbReference>
<evidence type="ECO:0000256" key="1">
    <source>
        <dbReference type="ARBA" id="ARBA00011028"/>
    </source>
</evidence>
<dbReference type="EMBL" id="FRAG01000025">
    <property type="protein sequence ID" value="SHK09074.1"/>
    <property type="molecule type" value="Genomic_DNA"/>
</dbReference>
<dbReference type="RefSeq" id="WP_073149829.1">
    <property type="nucleotide sequence ID" value="NZ_FRAG01000025.1"/>
</dbReference>
<dbReference type="Proteomes" id="UP000184465">
    <property type="component" value="Unassembled WGS sequence"/>
</dbReference>
<dbReference type="GO" id="GO:0046872">
    <property type="term" value="F:metal ion binding"/>
    <property type="evidence" value="ECO:0007669"/>
    <property type="project" value="InterPro"/>
</dbReference>
<name>A0A1M6PM99_PARC5</name>
<gene>
    <name evidence="4" type="ORF">SAMN02745912_02213</name>
</gene>